<dbReference type="Proteomes" id="UP000295573">
    <property type="component" value="Unassembled WGS sequence"/>
</dbReference>
<accession>A0A4R2IYW7</accession>
<evidence type="ECO:0000313" key="3">
    <source>
        <dbReference type="Proteomes" id="UP000295573"/>
    </source>
</evidence>
<dbReference type="AlphaFoldDB" id="A0A4R2IYW7"/>
<organism evidence="2 3">
    <name type="scientific">Kribbella antiqua</name>
    <dbReference type="NCBI Taxonomy" id="2512217"/>
    <lineage>
        <taxon>Bacteria</taxon>
        <taxon>Bacillati</taxon>
        <taxon>Actinomycetota</taxon>
        <taxon>Actinomycetes</taxon>
        <taxon>Propionibacteriales</taxon>
        <taxon>Kribbellaceae</taxon>
        <taxon>Kribbella</taxon>
    </lineage>
</organism>
<keyword evidence="1" id="KW-0472">Membrane</keyword>
<keyword evidence="3" id="KW-1185">Reference proteome</keyword>
<dbReference type="RefSeq" id="WP_132147895.1">
    <property type="nucleotide sequence ID" value="NZ_SLWR01000004.1"/>
</dbReference>
<sequence length="165" mass="17527">MANPGGLHRPNLLFNLIGLVLIVGGLSVVVYGLADAYRVMQGHDPFRGDGPPVEVADGMTLAFWGVIVFTIGRYFWRGARRRGARDRFGRLLIITGYVLVGAGLDGCMHTAVGLWTASNDEAQSVVVRSVIIFCVWGIPGAVLAAIGFKLANEKALAQAGVDAGF</sequence>
<keyword evidence="1" id="KW-0812">Transmembrane</keyword>
<feature type="transmembrane region" description="Helical" evidence="1">
    <location>
        <begin position="12"/>
        <end position="34"/>
    </location>
</feature>
<proteinExistence type="predicted"/>
<name>A0A4R2IYW7_9ACTN</name>
<keyword evidence="1" id="KW-1133">Transmembrane helix</keyword>
<reference evidence="2 3" key="1">
    <citation type="journal article" date="2015" name="Stand. Genomic Sci.">
        <title>Genomic Encyclopedia of Bacterial and Archaeal Type Strains, Phase III: the genomes of soil and plant-associated and newly described type strains.</title>
        <authorList>
            <person name="Whitman W.B."/>
            <person name="Woyke T."/>
            <person name="Klenk H.P."/>
            <person name="Zhou Y."/>
            <person name="Lilburn T.G."/>
            <person name="Beck B.J."/>
            <person name="De Vos P."/>
            <person name="Vandamme P."/>
            <person name="Eisen J.A."/>
            <person name="Garrity G."/>
            <person name="Hugenholtz P."/>
            <person name="Kyrpides N.C."/>
        </authorList>
    </citation>
    <scope>NUCLEOTIDE SEQUENCE [LARGE SCALE GENOMIC DNA]</scope>
    <source>
        <strain evidence="2 3">VKM Ac-2541</strain>
    </source>
</reference>
<evidence type="ECO:0000313" key="2">
    <source>
        <dbReference type="EMBL" id="TCO48205.1"/>
    </source>
</evidence>
<comment type="caution">
    <text evidence="2">The sequence shown here is derived from an EMBL/GenBank/DDBJ whole genome shotgun (WGS) entry which is preliminary data.</text>
</comment>
<protein>
    <submittedName>
        <fullName evidence="2">Uncharacterized protein</fullName>
    </submittedName>
</protein>
<feature type="transmembrane region" description="Helical" evidence="1">
    <location>
        <begin position="54"/>
        <end position="76"/>
    </location>
</feature>
<gene>
    <name evidence="2" type="ORF">EV646_10422</name>
</gene>
<dbReference type="EMBL" id="SLWR01000004">
    <property type="protein sequence ID" value="TCO48205.1"/>
    <property type="molecule type" value="Genomic_DNA"/>
</dbReference>
<evidence type="ECO:0000256" key="1">
    <source>
        <dbReference type="SAM" id="Phobius"/>
    </source>
</evidence>
<feature type="transmembrane region" description="Helical" evidence="1">
    <location>
        <begin position="126"/>
        <end position="148"/>
    </location>
</feature>
<dbReference type="OrthoDB" id="9885695at2"/>
<feature type="transmembrane region" description="Helical" evidence="1">
    <location>
        <begin position="88"/>
        <end position="114"/>
    </location>
</feature>